<dbReference type="Proteomes" id="UP000290849">
    <property type="component" value="Unassembled WGS sequence"/>
</dbReference>
<gene>
    <name evidence="2" type="ORF">C7R54_19895</name>
</gene>
<dbReference type="Gene3D" id="3.40.190.10">
    <property type="entry name" value="Periplasmic binding protein-like II"/>
    <property type="match status" value="1"/>
</dbReference>
<evidence type="ECO:0000313" key="3">
    <source>
        <dbReference type="Proteomes" id="UP000290849"/>
    </source>
</evidence>
<proteinExistence type="inferred from homology"/>
<protein>
    <recommendedName>
        <fullName evidence="4">Tripartite tricarboxylate transporter substrate binding protein</fullName>
    </recommendedName>
</protein>
<dbReference type="InterPro" id="IPR042100">
    <property type="entry name" value="Bug_dom1"/>
</dbReference>
<sequence length="382" mass="40145">MDGRVDGQEHPFPALSGMEPVAAHRLPKPRVAVLHRPFPGSTSLAVEVKMSLGRKKLAALILAGSSVPVAPTAAEAAEVESVYPQRPITVVVGFPPGGASDLIARHMAAYMTEELGSKVIIENRAGAAGNIAAAAVAQAPADGYTLFLAARPNTTHKLMYPFIDFDFAHDLAPIALLATVPLVMVTGRQSDLDDLPGVVAAAKARPGELICGSAGVGSTEHLLCEVFKKASGTDIAHIAYRGSAPALVDLMGGRTDIQITLVPGVISQIRSGAVKPLVVMASGRIPALPDVPAIEEYQLPGKDGGTWYALVAPAGTPVAVIARLNRSVNTVLRNPTLRRVMEDLAFTLPASRNTPDDVRVFLAEEIARWTAVLSEARVEPPR</sequence>
<name>A0A4Q1HGQ0_9BURK</name>
<dbReference type="PANTHER" id="PTHR42928">
    <property type="entry name" value="TRICARBOXYLATE-BINDING PROTEIN"/>
    <property type="match status" value="1"/>
</dbReference>
<accession>A0A4Q1HGQ0</accession>
<comment type="similarity">
    <text evidence="1">Belongs to the UPF0065 (bug) family.</text>
</comment>
<evidence type="ECO:0000256" key="1">
    <source>
        <dbReference type="ARBA" id="ARBA00006987"/>
    </source>
</evidence>
<organism evidence="2 3">
    <name type="scientific">Achromobacter aloeverae</name>
    <dbReference type="NCBI Taxonomy" id="1750518"/>
    <lineage>
        <taxon>Bacteria</taxon>
        <taxon>Pseudomonadati</taxon>
        <taxon>Pseudomonadota</taxon>
        <taxon>Betaproteobacteria</taxon>
        <taxon>Burkholderiales</taxon>
        <taxon>Alcaligenaceae</taxon>
        <taxon>Achromobacter</taxon>
    </lineage>
</organism>
<dbReference type="Pfam" id="PF03401">
    <property type="entry name" value="TctC"/>
    <property type="match status" value="1"/>
</dbReference>
<dbReference type="Gene3D" id="3.40.190.150">
    <property type="entry name" value="Bordetella uptake gene, domain 1"/>
    <property type="match status" value="1"/>
</dbReference>
<dbReference type="InterPro" id="IPR005064">
    <property type="entry name" value="BUG"/>
</dbReference>
<dbReference type="EMBL" id="PYAL01000006">
    <property type="protein sequence ID" value="RXN86280.1"/>
    <property type="molecule type" value="Genomic_DNA"/>
</dbReference>
<dbReference type="AlphaFoldDB" id="A0A4Q1HGQ0"/>
<keyword evidence="3" id="KW-1185">Reference proteome</keyword>
<dbReference type="SUPFAM" id="SSF53850">
    <property type="entry name" value="Periplasmic binding protein-like II"/>
    <property type="match status" value="1"/>
</dbReference>
<evidence type="ECO:0000313" key="2">
    <source>
        <dbReference type="EMBL" id="RXN86280.1"/>
    </source>
</evidence>
<evidence type="ECO:0008006" key="4">
    <source>
        <dbReference type="Google" id="ProtNLM"/>
    </source>
</evidence>
<dbReference type="PANTHER" id="PTHR42928:SF5">
    <property type="entry name" value="BLR1237 PROTEIN"/>
    <property type="match status" value="1"/>
</dbReference>
<comment type="caution">
    <text evidence="2">The sequence shown here is derived from an EMBL/GenBank/DDBJ whole genome shotgun (WGS) entry which is preliminary data.</text>
</comment>
<reference evidence="2 3" key="1">
    <citation type="journal article" date="2017" name="Int. J. Syst. Evol. Microbiol.">
        <title>Achromobacter aloeverae sp. nov., isolated from the root of Aloe vera (L.) Burm.f.</title>
        <authorList>
            <person name="Kuncharoen N."/>
            <person name="Muramatsu Y."/>
            <person name="Shibata C."/>
            <person name="Kamakura Y."/>
            <person name="Nakagawa Y."/>
            <person name="Tanasupawat S."/>
        </authorList>
    </citation>
    <scope>NUCLEOTIDE SEQUENCE [LARGE SCALE GENOMIC DNA]</scope>
    <source>
        <strain evidence="2 3">AVA-1</strain>
    </source>
</reference>